<comment type="caution">
    <text evidence="11">The sequence shown here is derived from an EMBL/GenBank/DDBJ whole genome shotgun (WGS) entry which is preliminary data.</text>
</comment>
<dbReference type="InterPro" id="IPR015260">
    <property type="entry name" value="Syntaxin-6/10/61_N"/>
</dbReference>
<reference evidence="11" key="1">
    <citation type="submission" date="2021-01" db="EMBL/GenBank/DDBJ databases">
        <title>Adiantum capillus-veneris genome.</title>
        <authorList>
            <person name="Fang Y."/>
            <person name="Liao Q."/>
        </authorList>
    </citation>
    <scope>NUCLEOTIDE SEQUENCE</scope>
    <source>
        <strain evidence="11">H3</strain>
        <tissue evidence="11">Leaf</tissue>
    </source>
</reference>
<comment type="subcellular location">
    <subcellularLocation>
        <location evidence="8">Golgi apparatus</location>
        <location evidence="8">trans-Golgi network membrane</location>
        <topology evidence="8">Single-pass type IV membrane protein</topology>
    </subcellularLocation>
</comment>
<accession>A0A9D4ZCD4</accession>
<dbReference type="GO" id="GO:0015031">
    <property type="term" value="P:protein transport"/>
    <property type="evidence" value="ECO:0007669"/>
    <property type="project" value="UniProtKB-KW"/>
</dbReference>
<dbReference type="GO" id="GO:0016020">
    <property type="term" value="C:membrane"/>
    <property type="evidence" value="ECO:0007669"/>
    <property type="project" value="InterPro"/>
</dbReference>
<dbReference type="FunFam" id="1.20.58.90:FF:000004">
    <property type="entry name" value="Syntaxin 10"/>
    <property type="match status" value="1"/>
</dbReference>
<dbReference type="Proteomes" id="UP000886520">
    <property type="component" value="Chromosome 14"/>
</dbReference>
<evidence type="ECO:0000259" key="10">
    <source>
        <dbReference type="Pfam" id="PF09177"/>
    </source>
</evidence>
<dbReference type="Pfam" id="PF09177">
    <property type="entry name" value="STX6_10_61_N"/>
    <property type="match status" value="1"/>
</dbReference>
<proteinExistence type="inferred from homology"/>
<keyword evidence="7" id="KW-0472">Membrane</keyword>
<feature type="domain" description="Syntaxin 6/10/61 N-terminal" evidence="10">
    <location>
        <begin position="11"/>
        <end position="107"/>
    </location>
</feature>
<name>A0A9D4ZCD4_ADICA</name>
<dbReference type="GO" id="GO:0005794">
    <property type="term" value="C:Golgi apparatus"/>
    <property type="evidence" value="ECO:0007669"/>
    <property type="project" value="UniProtKB-SubCell"/>
</dbReference>
<evidence type="ECO:0000256" key="7">
    <source>
        <dbReference type="ARBA" id="ARBA00023136"/>
    </source>
</evidence>
<evidence type="ECO:0000256" key="9">
    <source>
        <dbReference type="SAM" id="MobiDB-lite"/>
    </source>
</evidence>
<keyword evidence="3" id="KW-0812">Transmembrane</keyword>
<feature type="region of interest" description="Disordered" evidence="9">
    <location>
        <begin position="151"/>
        <end position="177"/>
    </location>
</feature>
<organism evidence="11 12">
    <name type="scientific">Adiantum capillus-veneris</name>
    <name type="common">Maidenhair fern</name>
    <dbReference type="NCBI Taxonomy" id="13818"/>
    <lineage>
        <taxon>Eukaryota</taxon>
        <taxon>Viridiplantae</taxon>
        <taxon>Streptophyta</taxon>
        <taxon>Embryophyta</taxon>
        <taxon>Tracheophyta</taxon>
        <taxon>Polypodiopsida</taxon>
        <taxon>Polypodiidae</taxon>
        <taxon>Polypodiales</taxon>
        <taxon>Pteridineae</taxon>
        <taxon>Pteridaceae</taxon>
        <taxon>Vittarioideae</taxon>
        <taxon>Adiantum</taxon>
    </lineage>
</organism>
<keyword evidence="5" id="KW-1133">Transmembrane helix</keyword>
<dbReference type="InterPro" id="IPR010989">
    <property type="entry name" value="SNARE"/>
</dbReference>
<comment type="similarity">
    <text evidence="1">Belongs to the syntaxin family.</text>
</comment>
<keyword evidence="6" id="KW-0333">Golgi apparatus</keyword>
<evidence type="ECO:0000256" key="5">
    <source>
        <dbReference type="ARBA" id="ARBA00022989"/>
    </source>
</evidence>
<evidence type="ECO:0000256" key="2">
    <source>
        <dbReference type="ARBA" id="ARBA00022448"/>
    </source>
</evidence>
<dbReference type="PANTHER" id="PTHR34949:SF2">
    <property type="entry name" value="OS05G0443700 PROTEIN"/>
    <property type="match status" value="1"/>
</dbReference>
<dbReference type="OrthoDB" id="1889309at2759"/>
<evidence type="ECO:0000256" key="1">
    <source>
        <dbReference type="ARBA" id="ARBA00009063"/>
    </source>
</evidence>
<feature type="compositionally biased region" description="Polar residues" evidence="9">
    <location>
        <begin position="151"/>
        <end position="166"/>
    </location>
</feature>
<gene>
    <name evidence="11" type="ORF">GOP47_0014656</name>
</gene>
<dbReference type="GO" id="GO:0048193">
    <property type="term" value="P:Golgi vesicle transport"/>
    <property type="evidence" value="ECO:0007669"/>
    <property type="project" value="InterPro"/>
</dbReference>
<protein>
    <recommendedName>
        <fullName evidence="10">Syntaxin 6/10/61 N-terminal domain-containing protein</fullName>
    </recommendedName>
</protein>
<dbReference type="EMBL" id="JABFUD020000014">
    <property type="protein sequence ID" value="KAI5070313.1"/>
    <property type="molecule type" value="Genomic_DNA"/>
</dbReference>
<dbReference type="Gene3D" id="1.20.58.90">
    <property type="match status" value="1"/>
</dbReference>
<keyword evidence="2" id="KW-0813">Transport</keyword>
<dbReference type="AlphaFoldDB" id="A0A9D4ZCD4"/>
<evidence type="ECO:0000256" key="4">
    <source>
        <dbReference type="ARBA" id="ARBA00022927"/>
    </source>
</evidence>
<evidence type="ECO:0000256" key="3">
    <source>
        <dbReference type="ARBA" id="ARBA00022692"/>
    </source>
</evidence>
<sequence length="417" mass="46506">MTRNFHRWEVDPFFQAAEEVQDSADRLESVYRAWLHAKSADACANDSIGLENHRRELNTALGTAKWQLEDFERAVSYVDADEQDVAAADNAHARHKQFVDALQNQITLIETSLLKLGDIRDLKALPAAHLCQEEKDSLALFLCGSKTNTQQDLKRSGYTSSTSSNGKGDDESFCTSSESVKSKNDVSDWFSTSPFDSDMALSRDNLQRLDHYSGPHELGWTDRNIKDCLNLEVHVDQSTKYFSDPAYKHLHVDKGRLSVGSESLQRQVYGSCNFSKASSTSLDRTRNKKESTNNLTCWLPFTKRLSAFDLRLSKSGLKRWKDGDANSRDHCVWHSHGSSDLENGEGSSFAGESSKGLYRCVVGGNVIGSIMFFNHWSKASSVLQHFIISRAVSPSIHKALGILVTLGVVGLVLFRVT</sequence>
<keyword evidence="12" id="KW-1185">Reference proteome</keyword>
<dbReference type="PANTHER" id="PTHR34949">
    <property type="entry name" value="OS05G0443700 PROTEIN"/>
    <property type="match status" value="1"/>
</dbReference>
<evidence type="ECO:0000256" key="8">
    <source>
        <dbReference type="ARBA" id="ARBA00037801"/>
    </source>
</evidence>
<dbReference type="CDD" id="cd21442">
    <property type="entry name" value="SNARE_NTD_STX6-like"/>
    <property type="match status" value="1"/>
</dbReference>
<keyword evidence="4" id="KW-0653">Protein transport</keyword>
<dbReference type="SUPFAM" id="SSF47661">
    <property type="entry name" value="t-snare proteins"/>
    <property type="match status" value="1"/>
</dbReference>
<evidence type="ECO:0000256" key="6">
    <source>
        <dbReference type="ARBA" id="ARBA00023034"/>
    </source>
</evidence>
<evidence type="ECO:0000313" key="11">
    <source>
        <dbReference type="EMBL" id="KAI5070313.1"/>
    </source>
</evidence>
<evidence type="ECO:0000313" key="12">
    <source>
        <dbReference type="Proteomes" id="UP000886520"/>
    </source>
</evidence>